<evidence type="ECO:0000256" key="1">
    <source>
        <dbReference type="SAM" id="MobiDB-lite"/>
    </source>
</evidence>
<evidence type="ECO:0000313" key="3">
    <source>
        <dbReference type="Proteomes" id="UP000595933"/>
    </source>
</evidence>
<accession>A0A9X7V4J2</accession>
<reference evidence="2 3" key="1">
    <citation type="submission" date="2020-12" db="EMBL/GenBank/DDBJ databases">
        <title>FDA dAtabase for Regulatory Grade micrObial Sequences (FDA-ARGOS): Supporting development and validation of Infectious Disease Dx tests.</title>
        <authorList>
            <person name="Sproer C."/>
            <person name="Gronow S."/>
            <person name="Severitt S."/>
            <person name="Schroder I."/>
            <person name="Tallon L."/>
            <person name="Sadzewicz L."/>
            <person name="Zhao X."/>
            <person name="Boylan J."/>
            <person name="Ott S."/>
            <person name="Bowen H."/>
            <person name="Vavikolanu K."/>
            <person name="Mehta A."/>
            <person name="Aluvathingal J."/>
            <person name="Nadendla S."/>
            <person name="Lowell S."/>
            <person name="Myers T."/>
            <person name="Yan Y."/>
            <person name="Sichtig H."/>
        </authorList>
    </citation>
    <scope>NUCLEOTIDE SEQUENCE [LARGE SCALE GENOMIC DNA]</scope>
    <source>
        <strain evidence="2 3">FDAARGOS_1013</strain>
    </source>
</reference>
<feature type="region of interest" description="Disordered" evidence="1">
    <location>
        <begin position="1"/>
        <end position="27"/>
    </location>
</feature>
<dbReference type="InterPro" id="IPR036866">
    <property type="entry name" value="RibonucZ/Hydroxyglut_hydro"/>
</dbReference>
<dbReference type="Proteomes" id="UP000595933">
    <property type="component" value="Chromosome"/>
</dbReference>
<protein>
    <submittedName>
        <fullName evidence="2">Zn-dependent hydrolase</fullName>
    </submittedName>
</protein>
<sequence>MNRQDSTWPGTGRDDHQAGPRAAGQRGRGLMPGQLLWLVLLMAVLGQASADPLRFSLIETARSTGTGEFRLNRSGWAEPETVSHVVVLIEHADARLLFGTGLGRQVDAQLAAELPWRPRRYARVWPVRDQLERAGIAVDRILLSSPRWDQASGLADFPELPVLASRASLDYLGRATPPAVLPSQFRHAVNWTVLAFDDGPFDGYAMSADLFGDGSVVLVPLAEHGALGLFLTVADGRRFFFSGDTLGRATPADEAGGRSGLRLQAAAGLYPRWVE</sequence>
<dbReference type="RefSeq" id="WP_200293165.1">
    <property type="nucleotide sequence ID" value="NZ_CP067013.1"/>
</dbReference>
<proteinExistence type="predicted"/>
<organism evidence="2 3">
    <name type="scientific">Stutzerimonas balearica</name>
    <dbReference type="NCBI Taxonomy" id="74829"/>
    <lineage>
        <taxon>Bacteria</taxon>
        <taxon>Pseudomonadati</taxon>
        <taxon>Pseudomonadota</taxon>
        <taxon>Gammaproteobacteria</taxon>
        <taxon>Pseudomonadales</taxon>
        <taxon>Pseudomonadaceae</taxon>
        <taxon>Stutzerimonas</taxon>
    </lineage>
</organism>
<dbReference type="EMBL" id="CP067013">
    <property type="protein sequence ID" value="QQN52005.1"/>
    <property type="molecule type" value="Genomic_DNA"/>
</dbReference>
<dbReference type="GO" id="GO:0016787">
    <property type="term" value="F:hydrolase activity"/>
    <property type="evidence" value="ECO:0007669"/>
    <property type="project" value="UniProtKB-KW"/>
</dbReference>
<evidence type="ECO:0000313" key="2">
    <source>
        <dbReference type="EMBL" id="QQN52005.1"/>
    </source>
</evidence>
<dbReference type="AlphaFoldDB" id="A0A9X7V4J2"/>
<dbReference type="Gene3D" id="3.60.15.10">
    <property type="entry name" value="Ribonuclease Z/Hydroxyacylglutathione hydrolase-like"/>
    <property type="match status" value="1"/>
</dbReference>
<gene>
    <name evidence="2" type="ORF">I6H70_06090</name>
</gene>
<name>A0A9X7V4J2_9GAMM</name>
<keyword evidence="2" id="KW-0378">Hydrolase</keyword>
<dbReference type="SUPFAM" id="SSF56281">
    <property type="entry name" value="Metallo-hydrolase/oxidoreductase"/>
    <property type="match status" value="1"/>
</dbReference>